<evidence type="ECO:0000313" key="3">
    <source>
        <dbReference type="Proteomes" id="UP001155079"/>
    </source>
</evidence>
<proteinExistence type="predicted"/>
<name>A0AAJ1C0D1_9HYPH</name>
<accession>A0AAJ1C0D1</accession>
<evidence type="ECO:0000313" key="2">
    <source>
        <dbReference type="EMBL" id="MCO5959530.1"/>
    </source>
</evidence>
<dbReference type="EMBL" id="JAMXLX010000010">
    <property type="protein sequence ID" value="MCO5959530.1"/>
    <property type="molecule type" value="Genomic_DNA"/>
</dbReference>
<keyword evidence="3" id="KW-1185">Reference proteome</keyword>
<dbReference type="EMBL" id="JAMQAY010000012">
    <property type="protein sequence ID" value="MCM2403939.1"/>
    <property type="molecule type" value="Genomic_DNA"/>
</dbReference>
<protein>
    <submittedName>
        <fullName evidence="2">Uncharacterized protein</fullName>
    </submittedName>
</protein>
<dbReference type="AlphaFoldDB" id="A0AAJ1C0D1"/>
<dbReference type="Proteomes" id="UP001155079">
    <property type="component" value="Unassembled WGS sequence"/>
</dbReference>
<evidence type="ECO:0000313" key="4">
    <source>
        <dbReference type="Proteomes" id="UP001155380"/>
    </source>
</evidence>
<sequence>MSFSNQTIHIGKYRASAAELERLTRQPVRIERIR</sequence>
<comment type="caution">
    <text evidence="2">The sequence shown here is derived from an EMBL/GenBank/DDBJ whole genome shotgun (WGS) entry which is preliminary data.</text>
</comment>
<evidence type="ECO:0000313" key="1">
    <source>
        <dbReference type="EMBL" id="MCM2403939.1"/>
    </source>
</evidence>
<organism evidence="2 4">
    <name type="scientific">Ciceribacter sichuanensis</name>
    <dbReference type="NCBI Taxonomy" id="2949647"/>
    <lineage>
        <taxon>Bacteria</taxon>
        <taxon>Pseudomonadati</taxon>
        <taxon>Pseudomonadota</taxon>
        <taxon>Alphaproteobacteria</taxon>
        <taxon>Hyphomicrobiales</taxon>
        <taxon>Rhizobiaceae</taxon>
        <taxon>Ciceribacter</taxon>
    </lineage>
</organism>
<reference evidence="2 3" key="1">
    <citation type="submission" date="2022-06" db="EMBL/GenBank/DDBJ databases">
        <authorList>
            <person name="Sun Q."/>
        </authorList>
    </citation>
    <scope>NUCLEOTIDE SEQUENCE</scope>
    <source>
        <strain evidence="2">S101</strain>
        <strain evidence="1 3">S153</strain>
    </source>
</reference>
<gene>
    <name evidence="1" type="ORF">NBH20_22420</name>
    <name evidence="2" type="ORF">NBH21_22390</name>
</gene>
<dbReference type="Proteomes" id="UP001155380">
    <property type="component" value="Unassembled WGS sequence"/>
</dbReference>